<reference evidence="1" key="1">
    <citation type="submission" date="2020-04" db="EMBL/GenBank/DDBJ databases">
        <authorList>
            <person name="Neveu A P."/>
        </authorList>
    </citation>
    <scope>NUCLEOTIDE SEQUENCE</scope>
    <source>
        <tissue evidence="1">Whole embryo</tissue>
    </source>
</reference>
<organism evidence="1">
    <name type="scientific">Phallusia mammillata</name>
    <dbReference type="NCBI Taxonomy" id="59560"/>
    <lineage>
        <taxon>Eukaryota</taxon>
        <taxon>Metazoa</taxon>
        <taxon>Chordata</taxon>
        <taxon>Tunicata</taxon>
        <taxon>Ascidiacea</taxon>
        <taxon>Phlebobranchia</taxon>
        <taxon>Ascidiidae</taxon>
        <taxon>Phallusia</taxon>
    </lineage>
</organism>
<evidence type="ECO:0000313" key="1">
    <source>
        <dbReference type="EMBL" id="CAB3266483.1"/>
    </source>
</evidence>
<protein>
    <submittedName>
        <fullName evidence="1">Sortilin-related receptor-like</fullName>
    </submittedName>
</protein>
<name>A0A6F9DTZ3_9ASCI</name>
<gene>
    <name evidence="1" type="primary">Sorl1-001</name>
</gene>
<accession>A0A6F9DTZ3</accession>
<dbReference type="AlphaFoldDB" id="A0A6F9DTZ3"/>
<dbReference type="EMBL" id="LR790621">
    <property type="protein sequence ID" value="CAB3266483.1"/>
    <property type="molecule type" value="mRNA"/>
</dbReference>
<sequence length="69" mass="7753">MFATTCKSEQLARYLVHSTVPAECNTVIQPSCADDINSCERKIVICVSSNCKKKKSFVRIISFVKIKKL</sequence>
<proteinExistence type="evidence at transcript level"/>
<keyword evidence="1" id="KW-0675">Receptor</keyword>